<evidence type="ECO:0000313" key="6">
    <source>
        <dbReference type="WBParaSite" id="PTRK_0000033900.1"/>
    </source>
</evidence>
<reference evidence="6" key="1">
    <citation type="submission" date="2017-02" db="UniProtKB">
        <authorList>
            <consortium name="WormBaseParasite"/>
        </authorList>
    </citation>
    <scope>IDENTIFICATION</scope>
</reference>
<accession>A0A0N4Z0W0</accession>
<dbReference type="PRINTS" id="PR00299">
    <property type="entry name" value="ACRYSTALLIN"/>
</dbReference>
<dbReference type="STRING" id="131310.A0A0N4Z0W0"/>
<name>A0A0N4Z0W0_PARTI</name>
<keyword evidence="1" id="KW-0346">Stress response</keyword>
<dbReference type="GO" id="GO:0042026">
    <property type="term" value="P:protein refolding"/>
    <property type="evidence" value="ECO:0007669"/>
    <property type="project" value="TreeGrafter"/>
</dbReference>
<dbReference type="Pfam" id="PF00011">
    <property type="entry name" value="HSP20"/>
    <property type="match status" value="1"/>
</dbReference>
<proteinExistence type="inferred from homology"/>
<evidence type="ECO:0000256" key="2">
    <source>
        <dbReference type="PROSITE-ProRule" id="PRU00285"/>
    </source>
</evidence>
<dbReference type="PANTHER" id="PTHR45640:SF13">
    <property type="entry name" value="HEAT SHOCK PROTEIN 22-RELATED"/>
    <property type="match status" value="1"/>
</dbReference>
<dbReference type="PANTHER" id="PTHR45640">
    <property type="entry name" value="HEAT SHOCK PROTEIN HSP-12.2-RELATED"/>
    <property type="match status" value="1"/>
</dbReference>
<evidence type="ECO:0000313" key="5">
    <source>
        <dbReference type="Proteomes" id="UP000038045"/>
    </source>
</evidence>
<dbReference type="GO" id="GO:0009408">
    <property type="term" value="P:response to heat"/>
    <property type="evidence" value="ECO:0007669"/>
    <property type="project" value="TreeGrafter"/>
</dbReference>
<evidence type="ECO:0000256" key="3">
    <source>
        <dbReference type="RuleBase" id="RU003616"/>
    </source>
</evidence>
<protein>
    <submittedName>
        <fullName evidence="6">SHSP domain-containing protein</fullName>
    </submittedName>
</protein>
<dbReference type="Proteomes" id="UP000038045">
    <property type="component" value="Unplaced"/>
</dbReference>
<evidence type="ECO:0000259" key="4">
    <source>
        <dbReference type="PROSITE" id="PS01031"/>
    </source>
</evidence>
<evidence type="ECO:0000256" key="1">
    <source>
        <dbReference type="ARBA" id="ARBA00023016"/>
    </source>
</evidence>
<dbReference type="SUPFAM" id="SSF49764">
    <property type="entry name" value="HSP20-like chaperones"/>
    <property type="match status" value="1"/>
</dbReference>
<dbReference type="WBParaSite" id="PTRK_0000033900.1">
    <property type="protein sequence ID" value="PTRK_0000033900.1"/>
    <property type="gene ID" value="PTRK_0000033900"/>
</dbReference>
<dbReference type="CDD" id="cd06526">
    <property type="entry name" value="metazoan_ACD"/>
    <property type="match status" value="1"/>
</dbReference>
<feature type="domain" description="SHSP" evidence="4">
    <location>
        <begin position="35"/>
        <end position="141"/>
    </location>
</feature>
<dbReference type="AlphaFoldDB" id="A0A0N4Z0W0"/>
<comment type="similarity">
    <text evidence="2 3">Belongs to the small heat shock protein (HSP20) family.</text>
</comment>
<dbReference type="GO" id="GO:0005737">
    <property type="term" value="C:cytoplasm"/>
    <property type="evidence" value="ECO:0007669"/>
    <property type="project" value="TreeGrafter"/>
</dbReference>
<dbReference type="Gene3D" id="2.60.40.790">
    <property type="match status" value="1"/>
</dbReference>
<dbReference type="InterPro" id="IPR008978">
    <property type="entry name" value="HSP20-like_chaperone"/>
</dbReference>
<dbReference type="GO" id="GO:0005634">
    <property type="term" value="C:nucleus"/>
    <property type="evidence" value="ECO:0007669"/>
    <property type="project" value="TreeGrafter"/>
</dbReference>
<dbReference type="GO" id="GO:0051082">
    <property type="term" value="F:unfolded protein binding"/>
    <property type="evidence" value="ECO:0007669"/>
    <property type="project" value="TreeGrafter"/>
</dbReference>
<keyword evidence="5" id="KW-1185">Reference proteome</keyword>
<dbReference type="InterPro" id="IPR002068">
    <property type="entry name" value="A-crystallin/Hsp20_dom"/>
</dbReference>
<dbReference type="PROSITE" id="PS01031">
    <property type="entry name" value="SHSP"/>
    <property type="match status" value="1"/>
</dbReference>
<dbReference type="InterPro" id="IPR001436">
    <property type="entry name" value="Alpha-crystallin/sHSP_animal"/>
</dbReference>
<sequence>MGLYHYGPKLHRPEPEFGYIGDIIEDIQRSICPYEYTFRRNNEIPIFKRNNDDFYLKIDISKFQPSELKVKIDKEFLIIEGHHDAKDDGCGVIERHFVRKIKIPEGIDKDKIQGDLTSNGILTIKGKRLLRKKRSVEIELK</sequence>
<organism evidence="5 6">
    <name type="scientific">Parastrongyloides trichosuri</name>
    <name type="common">Possum-specific nematode worm</name>
    <dbReference type="NCBI Taxonomy" id="131310"/>
    <lineage>
        <taxon>Eukaryota</taxon>
        <taxon>Metazoa</taxon>
        <taxon>Ecdysozoa</taxon>
        <taxon>Nematoda</taxon>
        <taxon>Chromadorea</taxon>
        <taxon>Rhabditida</taxon>
        <taxon>Tylenchina</taxon>
        <taxon>Panagrolaimomorpha</taxon>
        <taxon>Strongyloidoidea</taxon>
        <taxon>Strongyloididae</taxon>
        <taxon>Parastrongyloides</taxon>
    </lineage>
</organism>